<name>A0A6J7JAM6_9ZZZZ</name>
<organism evidence="2">
    <name type="scientific">freshwater metagenome</name>
    <dbReference type="NCBI Taxonomy" id="449393"/>
    <lineage>
        <taxon>unclassified sequences</taxon>
        <taxon>metagenomes</taxon>
        <taxon>ecological metagenomes</taxon>
    </lineage>
</organism>
<dbReference type="AlphaFoldDB" id="A0A6J7JAM6"/>
<protein>
    <submittedName>
        <fullName evidence="2">Unannotated protein</fullName>
    </submittedName>
</protein>
<dbReference type="EMBL" id="CAFBNJ010000003">
    <property type="protein sequence ID" value="CAB4940240.1"/>
    <property type="molecule type" value="Genomic_DNA"/>
</dbReference>
<proteinExistence type="predicted"/>
<sequence>MTKQRRKRVKAFGIEPIPIRSLDAKPGDFSVETRLDGPTGSAGINPGRKRPPKPASPGMSDPQKAQAAAAWRGLWELAEMIKERDAAKPKIGRPCQYTVADVILFNIINSVLRSARATERFFLDKAQWRLLREAAEEAWPDHPQRRLSAKGPSRGQFAAFCKLHVKDDDALAEIAEKFEELCVEIAQAMEMCDSAKGSWTEPAGENMVRSDGTWIPSLYNSFAPTYTDQKTGEIIPIRHDPDATSYRDNSQANGNMLVTLIARNPHHNERVILSLDYKPHSNMSDATVATNMALRIFPQLPGMYGFVYDMALHANDYDRLLSAGLLPISKVQRTSSNKVPVFNLNEHDFTLTDGTKKSIVVQAVDGTPRIELLIGDEIQTVGLVRVRTTRSSNRTGTYRFYGIWQIPDFPGVPRNLRYAKTKIRHNSTTDEIADKTPRTRALRVIPETDDSFARLFGLREDSESMHHHLKMTLLNGRARSVGRHRQLFDFHGYQAHVAITALLAWHHRTGADLSRWFGQWKPPNHAVSAAA</sequence>
<evidence type="ECO:0000313" key="2">
    <source>
        <dbReference type="EMBL" id="CAB4940240.1"/>
    </source>
</evidence>
<feature type="region of interest" description="Disordered" evidence="1">
    <location>
        <begin position="20"/>
        <end position="65"/>
    </location>
</feature>
<evidence type="ECO:0000256" key="1">
    <source>
        <dbReference type="SAM" id="MobiDB-lite"/>
    </source>
</evidence>
<accession>A0A6J7JAM6</accession>
<feature type="compositionally biased region" description="Basic and acidic residues" evidence="1">
    <location>
        <begin position="22"/>
        <end position="35"/>
    </location>
</feature>
<reference evidence="2" key="1">
    <citation type="submission" date="2020-05" db="EMBL/GenBank/DDBJ databases">
        <authorList>
            <person name="Chiriac C."/>
            <person name="Salcher M."/>
            <person name="Ghai R."/>
            <person name="Kavagutti S V."/>
        </authorList>
    </citation>
    <scope>NUCLEOTIDE SEQUENCE</scope>
</reference>
<gene>
    <name evidence="2" type="ORF">UFOPK3785_00132</name>
</gene>